<name>A0A367M678_PSEAI</name>
<protein>
    <submittedName>
        <fullName evidence="1">Uncharacterized protein</fullName>
    </submittedName>
</protein>
<gene>
    <name evidence="1" type="ORF">DT376_20565</name>
</gene>
<feature type="non-terminal residue" evidence="1">
    <location>
        <position position="196"/>
    </location>
</feature>
<reference evidence="1 2" key="1">
    <citation type="submission" date="2018-07" db="EMBL/GenBank/DDBJ databases">
        <title>Mechanisms of high-level aminoglycoside resistance among Gram-negative pathogens in Brazil.</title>
        <authorList>
            <person name="Ballaben A.S."/>
            <person name="Darini A.L.C."/>
            <person name="Doi Y."/>
        </authorList>
    </citation>
    <scope>NUCLEOTIDE SEQUENCE [LARGE SCALE GENOMIC DNA]</scope>
    <source>
        <strain evidence="1 2">B2-305</strain>
    </source>
</reference>
<proteinExistence type="predicted"/>
<evidence type="ECO:0000313" key="1">
    <source>
        <dbReference type="EMBL" id="RCI73026.1"/>
    </source>
</evidence>
<sequence>MIEIYPSLLDGEPLERHPIGRRMTIHAWLTANSPGYRCHDVHPFSIGVVPAEVALCGDLTDKQKKAHEEFVHPGEWAERIIDRGDIVRIYKLPRGTDPFTITAALFKGAQSVFRMLMPQLPGMPTNPGQGASLSETSARGNKVKLGDAIREVAGRRLIYPDYILPPRKYFAGPREQWTEMLLCIGRGRFQLSLIHI</sequence>
<comment type="caution">
    <text evidence="1">The sequence shown here is derived from an EMBL/GenBank/DDBJ whole genome shotgun (WGS) entry which is preliminary data.</text>
</comment>
<evidence type="ECO:0000313" key="2">
    <source>
        <dbReference type="Proteomes" id="UP000253594"/>
    </source>
</evidence>
<dbReference type="EMBL" id="QORE01000744">
    <property type="protein sequence ID" value="RCI73026.1"/>
    <property type="molecule type" value="Genomic_DNA"/>
</dbReference>
<accession>A0A367M678</accession>
<dbReference type="AlphaFoldDB" id="A0A367M678"/>
<dbReference type="Proteomes" id="UP000253594">
    <property type="component" value="Unassembled WGS sequence"/>
</dbReference>
<organism evidence="1 2">
    <name type="scientific">Pseudomonas aeruginosa</name>
    <dbReference type="NCBI Taxonomy" id="287"/>
    <lineage>
        <taxon>Bacteria</taxon>
        <taxon>Pseudomonadati</taxon>
        <taxon>Pseudomonadota</taxon>
        <taxon>Gammaproteobacteria</taxon>
        <taxon>Pseudomonadales</taxon>
        <taxon>Pseudomonadaceae</taxon>
        <taxon>Pseudomonas</taxon>
    </lineage>
</organism>